<comment type="caution">
    <text evidence="4">The sequence shown here is derived from an EMBL/GenBank/DDBJ whole genome shotgun (WGS) entry which is preliminary data.</text>
</comment>
<dbReference type="Pfam" id="PF00172">
    <property type="entry name" value="Zn_clus"/>
    <property type="match status" value="1"/>
</dbReference>
<dbReference type="GO" id="GO:0008270">
    <property type="term" value="F:zinc ion binding"/>
    <property type="evidence" value="ECO:0007669"/>
    <property type="project" value="InterPro"/>
</dbReference>
<dbReference type="InterPro" id="IPR014710">
    <property type="entry name" value="RmlC-like_jellyroll"/>
</dbReference>
<dbReference type="PANTHER" id="PTHR38791">
    <property type="entry name" value="ZN(II)2CYS6 TRANSCRIPTION FACTOR (EUROFUNG)-RELATED-RELATED"/>
    <property type="match status" value="1"/>
</dbReference>
<keyword evidence="5" id="KW-1185">Reference proteome</keyword>
<feature type="region of interest" description="Disordered" evidence="2">
    <location>
        <begin position="167"/>
        <end position="208"/>
    </location>
</feature>
<dbReference type="CDD" id="cd00067">
    <property type="entry name" value="GAL4"/>
    <property type="match status" value="1"/>
</dbReference>
<dbReference type="GO" id="GO:0000981">
    <property type="term" value="F:DNA-binding transcription factor activity, RNA polymerase II-specific"/>
    <property type="evidence" value="ECO:0007669"/>
    <property type="project" value="InterPro"/>
</dbReference>
<accession>A0A3D8S121</accession>
<dbReference type="InterPro" id="IPR053175">
    <property type="entry name" value="DHMBA_Reg_Transcription_Factor"/>
</dbReference>
<dbReference type="InterPro" id="IPR011051">
    <property type="entry name" value="RmlC_Cupin_sf"/>
</dbReference>
<feature type="compositionally biased region" description="Polar residues" evidence="2">
    <location>
        <begin position="189"/>
        <end position="200"/>
    </location>
</feature>
<organism evidence="4 5">
    <name type="scientific">Coleophoma cylindrospora</name>
    <dbReference type="NCBI Taxonomy" id="1849047"/>
    <lineage>
        <taxon>Eukaryota</taxon>
        <taxon>Fungi</taxon>
        <taxon>Dikarya</taxon>
        <taxon>Ascomycota</taxon>
        <taxon>Pezizomycotina</taxon>
        <taxon>Leotiomycetes</taxon>
        <taxon>Helotiales</taxon>
        <taxon>Dermateaceae</taxon>
        <taxon>Coleophoma</taxon>
    </lineage>
</organism>
<evidence type="ECO:0000313" key="4">
    <source>
        <dbReference type="EMBL" id="RDW79966.1"/>
    </source>
</evidence>
<dbReference type="InterPro" id="IPR001138">
    <property type="entry name" value="Zn2Cys6_DnaBD"/>
</dbReference>
<evidence type="ECO:0000313" key="5">
    <source>
        <dbReference type="Proteomes" id="UP000256645"/>
    </source>
</evidence>
<protein>
    <recommendedName>
        <fullName evidence="3">Zn(2)-C6 fungal-type domain-containing protein</fullName>
    </recommendedName>
</protein>
<gene>
    <name evidence="4" type="ORF">BP6252_04604</name>
</gene>
<evidence type="ECO:0000259" key="3">
    <source>
        <dbReference type="Pfam" id="PF00172"/>
    </source>
</evidence>
<dbReference type="EMBL" id="PDLM01000004">
    <property type="protein sequence ID" value="RDW79966.1"/>
    <property type="molecule type" value="Genomic_DNA"/>
</dbReference>
<keyword evidence="1" id="KW-0539">Nucleus</keyword>
<dbReference type="Gene3D" id="2.60.120.10">
    <property type="entry name" value="Jelly Rolls"/>
    <property type="match status" value="1"/>
</dbReference>
<proteinExistence type="predicted"/>
<dbReference type="Proteomes" id="UP000256645">
    <property type="component" value="Unassembled WGS sequence"/>
</dbReference>
<evidence type="ECO:0000256" key="1">
    <source>
        <dbReference type="ARBA" id="ARBA00023242"/>
    </source>
</evidence>
<sequence length="643" mass="71477">MSTRAIFTGHDSDGISHYTSDSILQAFQPFGPNASAFTTIHSSATVPVSNTAALPVAVNAIPRCAPTGVLFGTTDFPANYSVPMHRTQSVDYAIVMSGEICCRLDSGEEKTIKAGEFMCDEQKPACKRCVKRNEICTGYRDDSTLLFRDENAKAAFAAHAPVRRRASSQAPISRVRDDSSASISGKSSTTAPSDGASSPCSRPKPLSSHEKDEAISKFFSEYVVYPCTQNSTPGFLEQLPCLFEEVQHSGRIALRMAVEAASFANIAAKGPRNDDLVRKAQQCYGSSLEALARTLEKKEEQVSDYTLMTVVVLDLFEVMFHSKPPVSLATYDLQSIFTPSPLARATHSEGLKLLLRLRGPSQIYSERGWSLFRLAHHRIQRTQLSFKHPAMPEQSAWLNSLNNELPGIRGEKENLEISKICERARELQKRLRESSTGQDSEVLQLVKEMHALDQTASTWRVGSQWAFRIFTNPLQTSSTTFPEHIHIYPDLWIAYEWNYHRTARIIMHEHLLKCLASLSCHTQTPIQSSYQPSITTAEEVSALTRFSRHIVNTLIEEIFSTVPQLLGDVNSLEDVLTQRDPEKTGEEEEGRGTKAIGAYFLLWSTKVVKSTNSATEMQKERAGLVLERLRRVGGMFDLESSGG</sequence>
<dbReference type="CDD" id="cd02231">
    <property type="entry name" value="cupin_BLL6423-like"/>
    <property type="match status" value="1"/>
</dbReference>
<feature type="domain" description="Zn(2)-C6 fungal-type" evidence="3">
    <location>
        <begin position="119"/>
        <end position="143"/>
    </location>
</feature>
<dbReference type="AlphaFoldDB" id="A0A3D8S121"/>
<evidence type="ECO:0000256" key="2">
    <source>
        <dbReference type="SAM" id="MobiDB-lite"/>
    </source>
</evidence>
<dbReference type="OrthoDB" id="2991872at2759"/>
<reference evidence="4 5" key="1">
    <citation type="journal article" date="2018" name="IMA Fungus">
        <title>IMA Genome-F 9: Draft genome sequence of Annulohypoxylon stygium, Aspergillus mulundensis, Berkeleyomyces basicola (syn. Thielaviopsis basicola), Ceratocystis smalleyi, two Cercospora beticola strains, Coleophoma cylindrospora, Fusarium fracticaudum, Phialophora cf. hyalina, and Morchella septimelata.</title>
        <authorList>
            <person name="Wingfield B.D."/>
            <person name="Bills G.F."/>
            <person name="Dong Y."/>
            <person name="Huang W."/>
            <person name="Nel W.J."/>
            <person name="Swalarsk-Parry B.S."/>
            <person name="Vaghefi N."/>
            <person name="Wilken P.M."/>
            <person name="An Z."/>
            <person name="de Beer Z.W."/>
            <person name="De Vos L."/>
            <person name="Chen L."/>
            <person name="Duong T.A."/>
            <person name="Gao Y."/>
            <person name="Hammerbacher A."/>
            <person name="Kikkert J.R."/>
            <person name="Li Y."/>
            <person name="Li H."/>
            <person name="Li K."/>
            <person name="Li Q."/>
            <person name="Liu X."/>
            <person name="Ma X."/>
            <person name="Naidoo K."/>
            <person name="Pethybridge S.J."/>
            <person name="Sun J."/>
            <person name="Steenkamp E.T."/>
            <person name="van der Nest M.A."/>
            <person name="van Wyk S."/>
            <person name="Wingfield M.J."/>
            <person name="Xiong C."/>
            <person name="Yue Q."/>
            <person name="Zhang X."/>
        </authorList>
    </citation>
    <scope>NUCLEOTIDE SEQUENCE [LARGE SCALE GENOMIC DNA]</scope>
    <source>
        <strain evidence="4 5">BP6252</strain>
    </source>
</reference>
<dbReference type="SUPFAM" id="SSF51182">
    <property type="entry name" value="RmlC-like cupins"/>
    <property type="match status" value="1"/>
</dbReference>
<name>A0A3D8S121_9HELO</name>